<reference evidence="10 11" key="1">
    <citation type="journal article" date="2012" name="J. Bacteriol.">
        <title>Draft genome of Streptomyces tsukubaensis NRRL 18488, the producer of the clinically important immunosuppressant tacrolimus (FK506).</title>
        <authorList>
            <person name="Barreiro C."/>
            <person name="Prieto C."/>
            <person name="Sola-Landa A."/>
            <person name="Solera E."/>
            <person name="Martinez-Castro M."/>
            <person name="Perez-Redondo R."/>
            <person name="Garcia-Estrada C."/>
            <person name="Aparicio J.F."/>
            <person name="Fernandez-Martinez L.T."/>
            <person name="Santos-Aberturas J."/>
            <person name="Salehi-Najafabadi Z."/>
            <person name="Rodriguez-Garcia A."/>
            <person name="Tauch A."/>
            <person name="Martin J.F."/>
        </authorList>
    </citation>
    <scope>NUCLEOTIDE SEQUENCE [LARGE SCALE GENOMIC DNA]</scope>
    <source>
        <strain evidence="11">DSM 42081 / NBRC 108919 / NRRL 18488 / 9993</strain>
    </source>
</reference>
<evidence type="ECO:0000259" key="9">
    <source>
        <dbReference type="PROSITE" id="PS50011"/>
    </source>
</evidence>
<feature type="region of interest" description="Disordered" evidence="8">
    <location>
        <begin position="343"/>
        <end position="383"/>
    </location>
</feature>
<feature type="compositionally biased region" description="Low complexity" evidence="8">
    <location>
        <begin position="343"/>
        <end position="353"/>
    </location>
</feature>
<feature type="compositionally biased region" description="Gly residues" evidence="8">
    <location>
        <begin position="456"/>
        <end position="471"/>
    </location>
</feature>
<evidence type="ECO:0000256" key="2">
    <source>
        <dbReference type="ARBA" id="ARBA00022527"/>
    </source>
</evidence>
<keyword evidence="2 10" id="KW-0723">Serine/threonine-protein kinase</keyword>
<dbReference type="Gene3D" id="1.10.510.10">
    <property type="entry name" value="Transferase(Phosphotransferase) domain 1"/>
    <property type="match status" value="1"/>
</dbReference>
<evidence type="ECO:0000313" key="10">
    <source>
        <dbReference type="EMBL" id="QKM66742.1"/>
    </source>
</evidence>
<keyword evidence="3" id="KW-0808">Transferase</keyword>
<dbReference type="EC" id="2.7.11.1" evidence="1"/>
<keyword evidence="5 10" id="KW-0418">Kinase</keyword>
<dbReference type="PROSITE" id="PS00107">
    <property type="entry name" value="PROTEIN_KINASE_ATP"/>
    <property type="match status" value="1"/>
</dbReference>
<evidence type="ECO:0000313" key="11">
    <source>
        <dbReference type="Proteomes" id="UP000005940"/>
    </source>
</evidence>
<dbReference type="AlphaFoldDB" id="A0A7G3UCI8"/>
<keyword evidence="4 7" id="KW-0547">Nucleotide-binding</keyword>
<dbReference type="CDD" id="cd14014">
    <property type="entry name" value="STKc_PknB_like"/>
    <property type="match status" value="1"/>
</dbReference>
<feature type="binding site" evidence="7">
    <location>
        <position position="80"/>
    </location>
    <ligand>
        <name>ATP</name>
        <dbReference type="ChEBI" id="CHEBI:30616"/>
    </ligand>
</feature>
<sequence>MLPAMSGGNGIDSGADNGIGTGTGSGTGPGGAGEATRPAPAGHERVVDGRFVLEARLGGGGMGTVWRARDLVLDRAVALKEVRPPDPGLAEYDPEAARLLRARVLREARALARVDHPNVVTIHHVVDGGGDTYPWLVMELVTGGSLADLLARGPMDPAAAARLGREVLAALGAAHAAGIQHRDVKPANVLLRPDGRPVLTDFGIAAIRESTVLTATGSIIGTPDYMAPERITGESGGPASDLWSLAMMLYVAVEGRHPLRRATTLATLAAVLNEPVPPPLRAGPLTAVLNAVLVKDPAARPAFGALERMLAGVAEGAGDAGAARGTATVPAGPNRGAVAPAVDGAPGAVPPAGTGESGARTAATSYPLAPPTPAPAPVPATGPGSEPVTVLGAGAPVPPRSALRIRLAVGAVLLSAAVTAAVVTDALPDWKSLERKVTGAAPDASGTPGSASRGTATGGTGTGGTGTGPGAGKSTKSGNVLTPEGIRKAVAALTAKTGSNRVFGATVYPEYAHFRVAVKGSDTRYESYSYYPDRGLETGIIRGSIIGGDRPVELSRYDWDVVPALLRTAEKDLKVKNPTTRYLIVRPPNTTFDTPAGFSVYLTNEYSETGYLFADAKGKVVSKHPPFR</sequence>
<dbReference type="InterPro" id="IPR011009">
    <property type="entry name" value="Kinase-like_dom_sf"/>
</dbReference>
<feature type="region of interest" description="Disordered" evidence="8">
    <location>
        <begin position="438"/>
        <end position="480"/>
    </location>
</feature>
<dbReference type="InterPro" id="IPR008271">
    <property type="entry name" value="Ser/Thr_kinase_AS"/>
</dbReference>
<dbReference type="Pfam" id="PF00069">
    <property type="entry name" value="Pkinase"/>
    <property type="match status" value="1"/>
</dbReference>
<evidence type="ECO:0000256" key="7">
    <source>
        <dbReference type="PROSITE-ProRule" id="PRU10141"/>
    </source>
</evidence>
<dbReference type="PANTHER" id="PTHR43289:SF6">
    <property type="entry name" value="SERINE_THREONINE-PROTEIN KINASE NEKL-3"/>
    <property type="match status" value="1"/>
</dbReference>
<evidence type="ECO:0000256" key="3">
    <source>
        <dbReference type="ARBA" id="ARBA00022679"/>
    </source>
</evidence>
<accession>A0A7G3UCI8</accession>
<evidence type="ECO:0000256" key="4">
    <source>
        <dbReference type="ARBA" id="ARBA00022741"/>
    </source>
</evidence>
<dbReference type="SUPFAM" id="SSF56112">
    <property type="entry name" value="Protein kinase-like (PK-like)"/>
    <property type="match status" value="1"/>
</dbReference>
<dbReference type="InterPro" id="IPR017441">
    <property type="entry name" value="Protein_kinase_ATP_BS"/>
</dbReference>
<dbReference type="GO" id="GO:0004674">
    <property type="term" value="F:protein serine/threonine kinase activity"/>
    <property type="evidence" value="ECO:0007669"/>
    <property type="project" value="UniProtKB-KW"/>
</dbReference>
<dbReference type="Gene3D" id="3.30.200.20">
    <property type="entry name" value="Phosphorylase Kinase, domain 1"/>
    <property type="match status" value="1"/>
</dbReference>
<dbReference type="SMART" id="SM00220">
    <property type="entry name" value="S_TKc"/>
    <property type="match status" value="1"/>
</dbReference>
<evidence type="ECO:0000256" key="8">
    <source>
        <dbReference type="SAM" id="MobiDB-lite"/>
    </source>
</evidence>
<dbReference type="InterPro" id="IPR000719">
    <property type="entry name" value="Prot_kinase_dom"/>
</dbReference>
<feature type="compositionally biased region" description="Gly residues" evidence="8">
    <location>
        <begin position="7"/>
        <end position="33"/>
    </location>
</feature>
<dbReference type="PROSITE" id="PS00108">
    <property type="entry name" value="PROTEIN_KINASE_ST"/>
    <property type="match status" value="1"/>
</dbReference>
<protein>
    <recommendedName>
        <fullName evidence="1">non-specific serine/threonine protein kinase</fullName>
        <ecNumber evidence="1">2.7.11.1</ecNumber>
    </recommendedName>
</protein>
<gene>
    <name evidence="10" type="ORF">STSU_005770</name>
</gene>
<feature type="region of interest" description="Disordered" evidence="8">
    <location>
        <begin position="1"/>
        <end position="43"/>
    </location>
</feature>
<dbReference type="Proteomes" id="UP000005940">
    <property type="component" value="Chromosome"/>
</dbReference>
<keyword evidence="6 7" id="KW-0067">ATP-binding</keyword>
<feature type="compositionally biased region" description="Low complexity" evidence="8">
    <location>
        <begin position="444"/>
        <end position="455"/>
    </location>
</feature>
<evidence type="ECO:0000256" key="5">
    <source>
        <dbReference type="ARBA" id="ARBA00022777"/>
    </source>
</evidence>
<feature type="domain" description="Protein kinase" evidence="9">
    <location>
        <begin position="51"/>
        <end position="310"/>
    </location>
</feature>
<dbReference type="GO" id="GO:0005524">
    <property type="term" value="F:ATP binding"/>
    <property type="evidence" value="ECO:0007669"/>
    <property type="project" value="UniProtKB-UniRule"/>
</dbReference>
<feature type="compositionally biased region" description="Pro residues" evidence="8">
    <location>
        <begin position="368"/>
        <end position="380"/>
    </location>
</feature>
<proteinExistence type="predicted"/>
<evidence type="ECO:0000256" key="1">
    <source>
        <dbReference type="ARBA" id="ARBA00012513"/>
    </source>
</evidence>
<dbReference type="PROSITE" id="PS50011">
    <property type="entry name" value="PROTEIN_KINASE_DOM"/>
    <property type="match status" value="1"/>
</dbReference>
<organism evidence="10 11">
    <name type="scientific">Streptomyces tsukubensis (strain DSM 42081 / NBRC 108919 / NRRL 18488 / 9993)</name>
    <dbReference type="NCBI Taxonomy" id="1114943"/>
    <lineage>
        <taxon>Bacteria</taxon>
        <taxon>Bacillati</taxon>
        <taxon>Actinomycetota</taxon>
        <taxon>Actinomycetes</taxon>
        <taxon>Kitasatosporales</taxon>
        <taxon>Streptomycetaceae</taxon>
        <taxon>Streptomyces</taxon>
    </lineage>
</organism>
<evidence type="ECO:0000256" key="6">
    <source>
        <dbReference type="ARBA" id="ARBA00022840"/>
    </source>
</evidence>
<dbReference type="EMBL" id="CP029159">
    <property type="protein sequence ID" value="QKM66742.1"/>
    <property type="molecule type" value="Genomic_DNA"/>
</dbReference>
<dbReference type="PANTHER" id="PTHR43289">
    <property type="entry name" value="MITOGEN-ACTIVATED PROTEIN KINASE KINASE KINASE 20-RELATED"/>
    <property type="match status" value="1"/>
</dbReference>
<keyword evidence="11" id="KW-1185">Reference proteome</keyword>
<name>A0A7G3UCI8_STRT9</name>